<comment type="caution">
    <text evidence="2">The sequence shown here is derived from an EMBL/GenBank/DDBJ whole genome shotgun (WGS) entry which is preliminary data.</text>
</comment>
<feature type="region of interest" description="Disordered" evidence="1">
    <location>
        <begin position="93"/>
        <end position="118"/>
    </location>
</feature>
<protein>
    <submittedName>
        <fullName evidence="2">Rna-directed dna polymerase from mobile element jockey-like</fullName>
    </submittedName>
</protein>
<evidence type="ECO:0000256" key="1">
    <source>
        <dbReference type="SAM" id="MobiDB-lite"/>
    </source>
</evidence>
<organism evidence="2 3">
    <name type="scientific">Willisornis vidua</name>
    <name type="common">Xingu scale-backed antbird</name>
    <dbReference type="NCBI Taxonomy" id="1566151"/>
    <lineage>
        <taxon>Eukaryota</taxon>
        <taxon>Metazoa</taxon>
        <taxon>Chordata</taxon>
        <taxon>Craniata</taxon>
        <taxon>Vertebrata</taxon>
        <taxon>Euteleostomi</taxon>
        <taxon>Archelosauria</taxon>
        <taxon>Archosauria</taxon>
        <taxon>Dinosauria</taxon>
        <taxon>Saurischia</taxon>
        <taxon>Theropoda</taxon>
        <taxon>Coelurosauria</taxon>
        <taxon>Aves</taxon>
        <taxon>Neognathae</taxon>
        <taxon>Neoaves</taxon>
        <taxon>Telluraves</taxon>
        <taxon>Australaves</taxon>
        <taxon>Passeriformes</taxon>
        <taxon>Thamnophilidae</taxon>
        <taxon>Willisornis</taxon>
    </lineage>
</organism>
<accession>A0ABQ9DE31</accession>
<gene>
    <name evidence="2" type="ORF">WISP_51992</name>
</gene>
<dbReference type="Proteomes" id="UP001145742">
    <property type="component" value="Unassembled WGS sequence"/>
</dbReference>
<name>A0ABQ9DE31_9PASS</name>
<dbReference type="EMBL" id="WHWB01033447">
    <property type="protein sequence ID" value="KAJ7419806.1"/>
    <property type="molecule type" value="Genomic_DNA"/>
</dbReference>
<proteinExistence type="predicted"/>
<evidence type="ECO:0000313" key="3">
    <source>
        <dbReference type="Proteomes" id="UP001145742"/>
    </source>
</evidence>
<evidence type="ECO:0000313" key="2">
    <source>
        <dbReference type="EMBL" id="KAJ7419806.1"/>
    </source>
</evidence>
<keyword evidence="3" id="KW-1185">Reference proteome</keyword>
<sequence>MTWTQGILIKFADYTKLGGAVDSFKGREALQRDLDKLGYWAVANYMKFNKGKYWILRLGWCNPRCTGNEKLENSAMERDTETLADRKLNISQQCPGSQEGQPCPEEHQAQHRQGIVPL</sequence>
<reference evidence="2" key="1">
    <citation type="submission" date="2019-10" db="EMBL/GenBank/DDBJ databases">
        <authorList>
            <person name="Soares A.E.R."/>
            <person name="Aleixo A."/>
            <person name="Schneider P."/>
            <person name="Miyaki C.Y."/>
            <person name="Schneider M.P."/>
            <person name="Mello C."/>
            <person name="Vasconcelos A.T.R."/>
        </authorList>
    </citation>
    <scope>NUCLEOTIDE SEQUENCE</scope>
    <source>
        <tissue evidence="2">Muscle</tissue>
    </source>
</reference>